<evidence type="ECO:0000256" key="1">
    <source>
        <dbReference type="SAM" id="MobiDB-lite"/>
    </source>
</evidence>
<dbReference type="EMBL" id="MLAK01001313">
    <property type="protein sequence ID" value="OHS94523.1"/>
    <property type="molecule type" value="Genomic_DNA"/>
</dbReference>
<feature type="region of interest" description="Disordered" evidence="1">
    <location>
        <begin position="1"/>
        <end position="41"/>
    </location>
</feature>
<dbReference type="PANTHER" id="PTHR41733">
    <property type="entry name" value="UBIQUITIN-ASSOCIATED/TRANSLATION ELONGATION FACTOR EF1B, N-TERMINAL, EUKARYOTE"/>
    <property type="match status" value="1"/>
</dbReference>
<gene>
    <name evidence="2" type="ORF">TRFO_39313</name>
</gene>
<organism evidence="2 3">
    <name type="scientific">Tritrichomonas foetus</name>
    <dbReference type="NCBI Taxonomy" id="1144522"/>
    <lineage>
        <taxon>Eukaryota</taxon>
        <taxon>Metamonada</taxon>
        <taxon>Parabasalia</taxon>
        <taxon>Tritrichomonadida</taxon>
        <taxon>Tritrichomonadidae</taxon>
        <taxon>Tritrichomonas</taxon>
    </lineage>
</organism>
<dbReference type="VEuPathDB" id="TrichDB:TRFO_39313"/>
<keyword evidence="3" id="KW-1185">Reference proteome</keyword>
<dbReference type="Proteomes" id="UP000179807">
    <property type="component" value="Unassembled WGS sequence"/>
</dbReference>
<dbReference type="GeneID" id="94847270"/>
<evidence type="ECO:0000313" key="3">
    <source>
        <dbReference type="Proteomes" id="UP000179807"/>
    </source>
</evidence>
<reference evidence="2" key="1">
    <citation type="submission" date="2016-10" db="EMBL/GenBank/DDBJ databases">
        <authorList>
            <person name="Benchimol M."/>
            <person name="Almeida L.G."/>
            <person name="Vasconcelos A.T."/>
            <person name="Perreira-Neves A."/>
            <person name="Rosa I.A."/>
            <person name="Tasca T."/>
            <person name="Bogo M.R."/>
            <person name="de Souza W."/>
        </authorList>
    </citation>
    <scope>NUCLEOTIDE SEQUENCE [LARGE SCALE GENOMIC DNA]</scope>
    <source>
        <strain evidence="2">K</strain>
    </source>
</reference>
<dbReference type="AlphaFoldDB" id="A0A1J4JA64"/>
<dbReference type="RefSeq" id="XP_068347660.1">
    <property type="nucleotide sequence ID" value="XM_068512566.1"/>
</dbReference>
<protein>
    <submittedName>
        <fullName evidence="2">Uncharacterized protein</fullName>
    </submittedName>
</protein>
<accession>A0A1J4JA64</accession>
<comment type="caution">
    <text evidence="2">The sequence shown here is derived from an EMBL/GenBank/DDBJ whole genome shotgun (WGS) entry which is preliminary data.</text>
</comment>
<evidence type="ECO:0000313" key="2">
    <source>
        <dbReference type="EMBL" id="OHS94523.1"/>
    </source>
</evidence>
<name>A0A1J4JA64_9EUKA</name>
<proteinExistence type="predicted"/>
<feature type="compositionally biased region" description="Polar residues" evidence="1">
    <location>
        <begin position="20"/>
        <end position="41"/>
    </location>
</feature>
<sequence length="290" mass="34125">MNDGEKKPIKIHLSAKRDSSNNPDRQQRSFPSNNYPITPNSNMPIIKKENYLLQIPENYSNSRYSNYTIIDDDDAEEPEYEESGVLLHLYTGSQNPAENFTFRRICMRYGLQAWDEMNTYLPWRQRPDLRMTLMKMIKKQAISEYSRIKADPAVIHDDNINLDDENYIFKGGVYINQRYDLSSSERADVRNAHAERYDLATEESLNVNIIPIMNVDYIQQKMKMRKLSLHMFRAALLLEQGRRKGESKPRLGLEGVSFLPSRKVRVKRARTKLKWGRDTESYIFEKKLKD</sequence>
<dbReference type="PANTHER" id="PTHR41733:SF1">
    <property type="entry name" value="CHROMOSOME UNDETERMINED SCAFFOLD_30, WHOLE GENOME SHOTGUN SEQUENCE"/>
    <property type="match status" value="1"/>
</dbReference>